<name>A0A9X9LPU5_GULGU</name>
<accession>A0A9X9LPU5</accession>
<protein>
    <submittedName>
        <fullName evidence="1">Uncharacterized protein</fullName>
    </submittedName>
</protein>
<keyword evidence="2" id="KW-1185">Reference proteome</keyword>
<gene>
    <name evidence="1" type="ORF">BN2614_LOCUS2</name>
</gene>
<dbReference type="Proteomes" id="UP000269945">
    <property type="component" value="Unassembled WGS sequence"/>
</dbReference>
<dbReference type="EMBL" id="CYRY02010349">
    <property type="protein sequence ID" value="VCW78598.1"/>
    <property type="molecule type" value="Genomic_DNA"/>
</dbReference>
<evidence type="ECO:0000313" key="1">
    <source>
        <dbReference type="EMBL" id="VCW78598.1"/>
    </source>
</evidence>
<reference evidence="1 2" key="1">
    <citation type="submission" date="2018-10" db="EMBL/GenBank/DDBJ databases">
        <authorList>
            <person name="Ekblom R."/>
            <person name="Jareborg N."/>
        </authorList>
    </citation>
    <scope>NUCLEOTIDE SEQUENCE [LARGE SCALE GENOMIC DNA]</scope>
    <source>
        <tissue evidence="1">Muscle</tissue>
    </source>
</reference>
<organism evidence="1 2">
    <name type="scientific">Gulo gulo</name>
    <name type="common">Wolverine</name>
    <name type="synonym">Gluton</name>
    <dbReference type="NCBI Taxonomy" id="48420"/>
    <lineage>
        <taxon>Eukaryota</taxon>
        <taxon>Metazoa</taxon>
        <taxon>Chordata</taxon>
        <taxon>Craniata</taxon>
        <taxon>Vertebrata</taxon>
        <taxon>Euteleostomi</taxon>
        <taxon>Mammalia</taxon>
        <taxon>Eutheria</taxon>
        <taxon>Laurasiatheria</taxon>
        <taxon>Carnivora</taxon>
        <taxon>Caniformia</taxon>
        <taxon>Musteloidea</taxon>
        <taxon>Mustelidae</taxon>
        <taxon>Guloninae</taxon>
        <taxon>Gulo</taxon>
    </lineage>
</organism>
<sequence>MGSFCFSLQILRNQVSSTRTSTALMTKVVTVKATKSGFQAA</sequence>
<comment type="caution">
    <text evidence="1">The sequence shown here is derived from an EMBL/GenBank/DDBJ whole genome shotgun (WGS) entry which is preliminary data.</text>
</comment>
<proteinExistence type="predicted"/>
<evidence type="ECO:0000313" key="2">
    <source>
        <dbReference type="Proteomes" id="UP000269945"/>
    </source>
</evidence>
<dbReference type="AlphaFoldDB" id="A0A9X9LPU5"/>